<sequence>WCKKYFWEGQNVSKEHQARLAGVSGKTETMKRLLLQNRRILALVLPALVCHVCWLAMMIKRDRFDLFEDKYPMAIVMVFGSMVAGMSSEGGGAVAFPVMTLAFQIKPSIARDFSVMIQSIGMTCASFSILFMRVRIEWQALVFGSIGGSFGLVFGLHFIDPLMSAPLKKMVFTSIFFAFASVLLFINRNHKRPTFDKITPGSWWKVLVLVVTGAAGGVMTSFAGNGLDVATFSILTLLFRLSEKIATPTSVILMALNSVLGFYWRGVVMEDISEEAWAFLVVCAPVVVIGAPVGSILGSHFHRLV</sequence>
<feature type="transmembrane region" description="Helical" evidence="5">
    <location>
        <begin position="40"/>
        <end position="59"/>
    </location>
</feature>
<dbReference type="InterPro" id="IPR002781">
    <property type="entry name" value="TM_pro_TauE-like"/>
</dbReference>
<protein>
    <recommendedName>
        <fullName evidence="9">Membrane transporter protein</fullName>
    </recommendedName>
</protein>
<feature type="transmembrane region" description="Helical" evidence="5">
    <location>
        <begin position="138"/>
        <end position="158"/>
    </location>
</feature>
<evidence type="ECO:0000256" key="5">
    <source>
        <dbReference type="SAM" id="Phobius"/>
    </source>
</evidence>
<dbReference type="AlphaFoldDB" id="N1PB11"/>
<keyword evidence="8" id="KW-1185">Reference proteome</keyword>
<feature type="transmembrane region" description="Helical" evidence="5">
    <location>
        <begin position="71"/>
        <end position="101"/>
    </location>
</feature>
<feature type="transmembrane region" description="Helical" evidence="5">
    <location>
        <begin position="206"/>
        <end position="238"/>
    </location>
</feature>
<dbReference type="EnsemblMetazoa" id="CapteT64112">
    <property type="protein sequence ID" value="CapteP64112"/>
    <property type="gene ID" value="CapteG64112"/>
</dbReference>
<feature type="transmembrane region" description="Helical" evidence="5">
    <location>
        <begin position="245"/>
        <end position="264"/>
    </location>
</feature>
<dbReference type="EMBL" id="KB291798">
    <property type="protein sequence ID" value="ELU18853.1"/>
    <property type="molecule type" value="Genomic_DNA"/>
</dbReference>
<evidence type="ECO:0008006" key="9">
    <source>
        <dbReference type="Google" id="ProtNLM"/>
    </source>
</evidence>
<evidence type="ECO:0000313" key="6">
    <source>
        <dbReference type="EMBL" id="ELU18853.1"/>
    </source>
</evidence>
<gene>
    <name evidence="6" type="ORF">CAPTEDRAFT_64112</name>
</gene>
<organism evidence="6">
    <name type="scientific">Capitella teleta</name>
    <name type="common">Polychaete worm</name>
    <dbReference type="NCBI Taxonomy" id="283909"/>
    <lineage>
        <taxon>Eukaryota</taxon>
        <taxon>Metazoa</taxon>
        <taxon>Spiralia</taxon>
        <taxon>Lophotrochozoa</taxon>
        <taxon>Annelida</taxon>
        <taxon>Polychaeta</taxon>
        <taxon>Sedentaria</taxon>
        <taxon>Scolecida</taxon>
        <taxon>Capitellidae</taxon>
        <taxon>Capitella</taxon>
    </lineage>
</organism>
<evidence type="ECO:0000313" key="8">
    <source>
        <dbReference type="Proteomes" id="UP000014760"/>
    </source>
</evidence>
<evidence type="ECO:0000256" key="3">
    <source>
        <dbReference type="ARBA" id="ARBA00022989"/>
    </source>
</evidence>
<accession>N1PB11</accession>
<dbReference type="Proteomes" id="UP000014760">
    <property type="component" value="Unassembled WGS sequence"/>
</dbReference>
<dbReference type="PANTHER" id="PTHR31154">
    <property type="entry name" value="MEMBRANE TRANSPORTER PROTEIN"/>
    <property type="match status" value="1"/>
</dbReference>
<reference evidence="8" key="1">
    <citation type="submission" date="2012-12" db="EMBL/GenBank/DDBJ databases">
        <authorList>
            <person name="Hellsten U."/>
            <person name="Grimwood J."/>
            <person name="Chapman J.A."/>
            <person name="Shapiro H."/>
            <person name="Aerts A."/>
            <person name="Otillar R.P."/>
            <person name="Terry A.Y."/>
            <person name="Boore J.L."/>
            <person name="Simakov O."/>
            <person name="Marletaz F."/>
            <person name="Cho S.-J."/>
            <person name="Edsinger-Gonzales E."/>
            <person name="Havlak P."/>
            <person name="Kuo D.-H."/>
            <person name="Larsson T."/>
            <person name="Lv J."/>
            <person name="Arendt D."/>
            <person name="Savage R."/>
            <person name="Osoegawa K."/>
            <person name="de Jong P."/>
            <person name="Lindberg D.R."/>
            <person name="Seaver E.C."/>
            <person name="Weisblat D.A."/>
            <person name="Putnam N.H."/>
            <person name="Grigoriev I.V."/>
            <person name="Rokhsar D.S."/>
        </authorList>
    </citation>
    <scope>NUCLEOTIDE SEQUENCE</scope>
    <source>
        <strain evidence="8">I ESC-2004</strain>
    </source>
</reference>
<evidence type="ECO:0000313" key="7">
    <source>
        <dbReference type="EnsemblMetazoa" id="CapteP64112"/>
    </source>
</evidence>
<evidence type="ECO:0000256" key="2">
    <source>
        <dbReference type="ARBA" id="ARBA00022692"/>
    </source>
</evidence>
<keyword evidence="3 5" id="KW-1133">Transmembrane helix</keyword>
<dbReference type="HOGENOM" id="CLU_059445_0_0_1"/>
<dbReference type="EMBL" id="AMQN01000039">
    <property type="status" value="NOT_ANNOTATED_CDS"/>
    <property type="molecule type" value="Genomic_DNA"/>
</dbReference>
<comment type="subcellular location">
    <subcellularLocation>
        <location evidence="1">Membrane</location>
        <topology evidence="1">Multi-pass membrane protein</topology>
    </subcellularLocation>
</comment>
<keyword evidence="4 5" id="KW-0472">Membrane</keyword>
<evidence type="ECO:0000256" key="1">
    <source>
        <dbReference type="ARBA" id="ARBA00004141"/>
    </source>
</evidence>
<evidence type="ECO:0000256" key="4">
    <source>
        <dbReference type="ARBA" id="ARBA00023136"/>
    </source>
</evidence>
<name>N1PB11_CAPTE</name>
<feature type="non-terminal residue" evidence="6">
    <location>
        <position position="1"/>
    </location>
</feature>
<dbReference type="OrthoDB" id="5953433at2759"/>
<reference evidence="6 8" key="2">
    <citation type="journal article" date="2013" name="Nature">
        <title>Insights into bilaterian evolution from three spiralian genomes.</title>
        <authorList>
            <person name="Simakov O."/>
            <person name="Marletaz F."/>
            <person name="Cho S.J."/>
            <person name="Edsinger-Gonzales E."/>
            <person name="Havlak P."/>
            <person name="Hellsten U."/>
            <person name="Kuo D.H."/>
            <person name="Larsson T."/>
            <person name="Lv J."/>
            <person name="Arendt D."/>
            <person name="Savage R."/>
            <person name="Osoegawa K."/>
            <person name="de Jong P."/>
            <person name="Grimwood J."/>
            <person name="Chapman J.A."/>
            <person name="Shapiro H."/>
            <person name="Aerts A."/>
            <person name="Otillar R.P."/>
            <person name="Terry A.Y."/>
            <person name="Boore J.L."/>
            <person name="Grigoriev I.V."/>
            <person name="Lindberg D.R."/>
            <person name="Seaver E.C."/>
            <person name="Weisblat D.A."/>
            <person name="Putnam N.H."/>
            <person name="Rokhsar D.S."/>
        </authorList>
    </citation>
    <scope>NUCLEOTIDE SEQUENCE</scope>
    <source>
        <strain evidence="6 8">I ESC-2004</strain>
    </source>
</reference>
<feature type="transmembrane region" description="Helical" evidence="5">
    <location>
        <begin position="170"/>
        <end position="186"/>
    </location>
</feature>
<keyword evidence="2 5" id="KW-0812">Transmembrane</keyword>
<dbReference type="PANTHER" id="PTHR31154:SF4">
    <property type="entry name" value="MEMBRANE TRANSPORTER PROTEIN"/>
    <property type="match status" value="1"/>
</dbReference>
<dbReference type="OMA" id="YWHMPVV"/>
<dbReference type="GO" id="GO:0016020">
    <property type="term" value="C:membrane"/>
    <property type="evidence" value="ECO:0007669"/>
    <property type="project" value="UniProtKB-SubCell"/>
</dbReference>
<feature type="transmembrane region" description="Helical" evidence="5">
    <location>
        <begin position="276"/>
        <end position="297"/>
    </location>
</feature>
<feature type="non-terminal residue" evidence="6">
    <location>
        <position position="305"/>
    </location>
</feature>
<reference evidence="7" key="3">
    <citation type="submission" date="2015-06" db="UniProtKB">
        <authorList>
            <consortium name="EnsemblMetazoa"/>
        </authorList>
    </citation>
    <scope>IDENTIFICATION</scope>
</reference>
<dbReference type="Pfam" id="PF01925">
    <property type="entry name" value="TauE"/>
    <property type="match status" value="1"/>
</dbReference>
<proteinExistence type="predicted"/>